<dbReference type="GO" id="GO:0030288">
    <property type="term" value="C:outer membrane-bounded periplasmic space"/>
    <property type="evidence" value="ECO:0007669"/>
    <property type="project" value="TreeGrafter"/>
</dbReference>
<organism evidence="25 26">
    <name type="scientific">Chitinivibrio alkaliphilus ACht1</name>
    <dbReference type="NCBI Taxonomy" id="1313304"/>
    <lineage>
        <taxon>Bacteria</taxon>
        <taxon>Pseudomonadati</taxon>
        <taxon>Fibrobacterota</taxon>
        <taxon>Chitinivibrionia</taxon>
        <taxon>Chitinivibrionales</taxon>
        <taxon>Chitinivibrionaceae</taxon>
        <taxon>Chitinivibrio</taxon>
    </lineage>
</organism>
<accession>U7D739</accession>
<comment type="similarity">
    <text evidence="3">In the C-terminal section; belongs to the transpeptidase family.</text>
</comment>
<dbReference type="EMBL" id="ASJR01000009">
    <property type="protein sequence ID" value="ERP31763.1"/>
    <property type="molecule type" value="Genomic_DNA"/>
</dbReference>
<dbReference type="GO" id="GO:0071555">
    <property type="term" value="P:cell wall organization"/>
    <property type="evidence" value="ECO:0007669"/>
    <property type="project" value="UniProtKB-KW"/>
</dbReference>
<comment type="caution">
    <text evidence="25">The sequence shown here is derived from an EMBL/GenBank/DDBJ whole genome shotgun (WGS) entry which is preliminary data.</text>
</comment>
<keyword evidence="14 22" id="KW-1133">Transmembrane helix</keyword>
<dbReference type="NCBIfam" id="TIGR02074">
    <property type="entry name" value="PBP_1a_fam"/>
    <property type="match status" value="1"/>
</dbReference>
<dbReference type="InterPro" id="IPR001264">
    <property type="entry name" value="Glyco_trans_51"/>
</dbReference>
<evidence type="ECO:0000256" key="22">
    <source>
        <dbReference type="SAM" id="Phobius"/>
    </source>
</evidence>
<evidence type="ECO:0000256" key="3">
    <source>
        <dbReference type="ARBA" id="ARBA00007090"/>
    </source>
</evidence>
<dbReference type="GO" id="GO:0009252">
    <property type="term" value="P:peptidoglycan biosynthetic process"/>
    <property type="evidence" value="ECO:0007669"/>
    <property type="project" value="UniProtKB-KW"/>
</dbReference>
<dbReference type="GO" id="GO:0006508">
    <property type="term" value="P:proteolysis"/>
    <property type="evidence" value="ECO:0007669"/>
    <property type="project" value="UniProtKB-KW"/>
</dbReference>
<keyword evidence="15 22" id="KW-0472">Membrane</keyword>
<dbReference type="InterPro" id="IPR001460">
    <property type="entry name" value="PCN-bd_Tpept"/>
</dbReference>
<evidence type="ECO:0000256" key="10">
    <source>
        <dbReference type="ARBA" id="ARBA00022692"/>
    </source>
</evidence>
<dbReference type="STRING" id="1313304.CALK_1205"/>
<evidence type="ECO:0000259" key="24">
    <source>
        <dbReference type="Pfam" id="PF00912"/>
    </source>
</evidence>
<evidence type="ECO:0000313" key="26">
    <source>
        <dbReference type="Proteomes" id="UP000017148"/>
    </source>
</evidence>
<dbReference type="SUPFAM" id="SSF53955">
    <property type="entry name" value="Lysozyme-like"/>
    <property type="match status" value="1"/>
</dbReference>
<keyword evidence="26" id="KW-1185">Reference proteome</keyword>
<feature type="transmembrane region" description="Helical" evidence="22">
    <location>
        <begin position="28"/>
        <end position="52"/>
    </location>
</feature>
<feature type="domain" description="Glycosyl transferase family 51" evidence="24">
    <location>
        <begin position="81"/>
        <end position="257"/>
    </location>
</feature>
<keyword evidence="6" id="KW-0121">Carboxypeptidase</keyword>
<evidence type="ECO:0000256" key="13">
    <source>
        <dbReference type="ARBA" id="ARBA00022984"/>
    </source>
</evidence>
<evidence type="ECO:0000256" key="21">
    <source>
        <dbReference type="SAM" id="MobiDB-lite"/>
    </source>
</evidence>
<keyword evidence="16" id="KW-0511">Multifunctional enzyme</keyword>
<dbReference type="GO" id="GO:0008955">
    <property type="term" value="F:peptidoglycan glycosyltransferase activity"/>
    <property type="evidence" value="ECO:0007669"/>
    <property type="project" value="UniProtKB-EC"/>
</dbReference>
<dbReference type="PANTHER" id="PTHR32282">
    <property type="entry name" value="BINDING PROTEIN TRANSPEPTIDASE, PUTATIVE-RELATED"/>
    <property type="match status" value="1"/>
</dbReference>
<evidence type="ECO:0000256" key="15">
    <source>
        <dbReference type="ARBA" id="ARBA00023136"/>
    </source>
</evidence>
<evidence type="ECO:0000256" key="20">
    <source>
        <dbReference type="ARBA" id="ARBA00060592"/>
    </source>
</evidence>
<evidence type="ECO:0000256" key="12">
    <source>
        <dbReference type="ARBA" id="ARBA00022960"/>
    </source>
</evidence>
<dbReference type="Gene3D" id="1.10.3810.10">
    <property type="entry name" value="Biosynthetic peptidoglycan transglycosylase-like"/>
    <property type="match status" value="1"/>
</dbReference>
<evidence type="ECO:0000256" key="8">
    <source>
        <dbReference type="ARBA" id="ARBA00022676"/>
    </source>
</evidence>
<evidence type="ECO:0000256" key="9">
    <source>
        <dbReference type="ARBA" id="ARBA00022679"/>
    </source>
</evidence>
<dbReference type="Pfam" id="PF00912">
    <property type="entry name" value="Transgly"/>
    <property type="match status" value="1"/>
</dbReference>
<dbReference type="Gene3D" id="3.40.710.10">
    <property type="entry name" value="DD-peptidase/beta-lactamase superfamily"/>
    <property type="match status" value="2"/>
</dbReference>
<dbReference type="PATRIC" id="fig|1313304.3.peg.1152"/>
<dbReference type="InterPro" id="IPR050396">
    <property type="entry name" value="Glycosyltr_51/Transpeptidase"/>
</dbReference>
<gene>
    <name evidence="25" type="ORF">CALK_1205</name>
</gene>
<evidence type="ECO:0000256" key="5">
    <source>
        <dbReference type="ARBA" id="ARBA00022475"/>
    </source>
</evidence>
<reference evidence="25 26" key="1">
    <citation type="journal article" date="2013" name="Environ. Microbiol.">
        <title>Genome analysis of Chitinivibrio alkaliphilus gen. nov., sp. nov., a novel extremely haloalkaliphilic anaerobic chitinolytic bacterium from the candidate phylum Termite Group 3.</title>
        <authorList>
            <person name="Sorokin D.Y."/>
            <person name="Gumerov V.M."/>
            <person name="Rakitin A.L."/>
            <person name="Beletsky A.V."/>
            <person name="Damste J.S."/>
            <person name="Muyzer G."/>
            <person name="Mardanov A.V."/>
            <person name="Ravin N.V."/>
        </authorList>
    </citation>
    <scope>NUCLEOTIDE SEQUENCE [LARGE SCALE GENOMIC DNA]</scope>
    <source>
        <strain evidence="25 26">ACht1</strain>
    </source>
</reference>
<evidence type="ECO:0000259" key="23">
    <source>
        <dbReference type="Pfam" id="PF00905"/>
    </source>
</evidence>
<comment type="pathway">
    <text evidence="20">Glycan biosynthesis.</text>
</comment>
<feature type="compositionally biased region" description="Basic and acidic residues" evidence="21">
    <location>
        <begin position="717"/>
        <end position="726"/>
    </location>
</feature>
<keyword evidence="13" id="KW-0573">Peptidoglycan synthesis</keyword>
<dbReference type="GO" id="GO:0009002">
    <property type="term" value="F:serine-type D-Ala-D-Ala carboxypeptidase activity"/>
    <property type="evidence" value="ECO:0007669"/>
    <property type="project" value="UniProtKB-EC"/>
</dbReference>
<dbReference type="Proteomes" id="UP000017148">
    <property type="component" value="Unassembled WGS sequence"/>
</dbReference>
<dbReference type="OrthoDB" id="9766909at2"/>
<comment type="pathway">
    <text evidence="2">Cell wall biogenesis; peptidoglycan biosynthesis.</text>
</comment>
<keyword evidence="7" id="KW-0645">Protease</keyword>
<evidence type="ECO:0000256" key="6">
    <source>
        <dbReference type="ARBA" id="ARBA00022645"/>
    </source>
</evidence>
<evidence type="ECO:0000256" key="11">
    <source>
        <dbReference type="ARBA" id="ARBA00022801"/>
    </source>
</evidence>
<keyword evidence="9" id="KW-0808">Transferase</keyword>
<dbReference type="GO" id="GO:0008360">
    <property type="term" value="P:regulation of cell shape"/>
    <property type="evidence" value="ECO:0007669"/>
    <property type="project" value="UniProtKB-KW"/>
</dbReference>
<dbReference type="InterPro" id="IPR012338">
    <property type="entry name" value="Beta-lactam/transpept-like"/>
</dbReference>
<keyword evidence="8" id="KW-0328">Glycosyltransferase</keyword>
<evidence type="ECO:0000256" key="17">
    <source>
        <dbReference type="ARBA" id="ARBA00023316"/>
    </source>
</evidence>
<evidence type="ECO:0000256" key="14">
    <source>
        <dbReference type="ARBA" id="ARBA00022989"/>
    </source>
</evidence>
<protein>
    <submittedName>
        <fullName evidence="25">Penicillin-binding protein, 1A family</fullName>
    </submittedName>
</protein>
<evidence type="ECO:0000256" key="18">
    <source>
        <dbReference type="ARBA" id="ARBA00034000"/>
    </source>
</evidence>
<dbReference type="PANTHER" id="PTHR32282:SF11">
    <property type="entry name" value="PENICILLIN-BINDING PROTEIN 1B"/>
    <property type="match status" value="1"/>
</dbReference>
<comment type="subcellular location">
    <subcellularLocation>
        <location evidence="1">Cell membrane</location>
    </subcellularLocation>
</comment>
<dbReference type="AlphaFoldDB" id="U7D739"/>
<dbReference type="InterPro" id="IPR036950">
    <property type="entry name" value="PBP_transglycosylase"/>
</dbReference>
<evidence type="ECO:0000256" key="16">
    <source>
        <dbReference type="ARBA" id="ARBA00023268"/>
    </source>
</evidence>
<keyword evidence="12" id="KW-0133">Cell shape</keyword>
<evidence type="ECO:0000256" key="19">
    <source>
        <dbReference type="ARBA" id="ARBA00049902"/>
    </source>
</evidence>
<dbReference type="GO" id="GO:0005886">
    <property type="term" value="C:plasma membrane"/>
    <property type="evidence" value="ECO:0007669"/>
    <property type="project" value="UniProtKB-SubCell"/>
</dbReference>
<keyword evidence="17" id="KW-0961">Cell wall biogenesis/degradation</keyword>
<dbReference type="Pfam" id="PF00905">
    <property type="entry name" value="Transpeptidase"/>
    <property type="match status" value="1"/>
</dbReference>
<sequence length="754" mass="85025">MTSESPLTFTSNKKAPPTDRAAVKDRTVLWIGGAAAILFFLVLGGASAWFFYTSVAETLPEPEQLSNISPSLVTSVYDSEGEVVHEFSIERRFWMPLDSFPEHLVQAVIAIEDARFYEHWGIDIRRIVGAAMANVVQRGYSQGASTLTQQLARNAFLTHDKRIMRKIREILTAIDLERYYIKDEILELYLNMVYMGAGVYGMEAASQQYFSKSVYDLSLHESALLAAAVQRPEAFRPDRDANHTRGFNRRNTVLAAMARNGFISEEDFHHYREQPIEATPAQRTSAQAPYFVEEVRRQVLRMFGEDRLYHQGLSIYTTLDTEAQAVAEEAVTAHLDTLQRIPNRLFITENRAWEMIGVSRDSLFDNFSQLYDEHRDTFEALHDSLKLRQLQTSVVTLDNSSGAVRVLIGGRDFSESRYNRAMQGGRQPGSAFKPFVYTAALKQGYTPATQIIDKPVTIETSEGEWRPVNFDRRFHGEVSLEYAVRRSLNLVVIEVLLDIGATDVISLARRMGISGHLPAVPALAIGAGNVSNLELTRAYSVFPNQGTLRQTYLIDSIVDNHGRVIFRNDLEEQEVLSPDVATVMTKMLEKVVSEGTAGAVRREGFRHPTAGKTGTSNNYSDAWFVGYTPRYTTGVWVGADQRRTMGRGITGSRGAIPIWTPLMQSLHDEASREEFPLTDEVVEHRVCEDTGELATSHCPRRYTTHFLRSNVPDRCTEHGVEQRRDTSNVIDYFGTPPDSRDRDEEEDPSSQMLF</sequence>
<keyword evidence="11" id="KW-0378">Hydrolase</keyword>
<dbReference type="FunFam" id="1.10.3810.10:FF:000003">
    <property type="entry name" value="Penicillin-binding protein 1a"/>
    <property type="match status" value="1"/>
</dbReference>
<dbReference type="SUPFAM" id="SSF56601">
    <property type="entry name" value="beta-lactamase/transpeptidase-like"/>
    <property type="match status" value="1"/>
</dbReference>
<dbReference type="RefSeq" id="WP_022636682.1">
    <property type="nucleotide sequence ID" value="NZ_ASJR01000009.1"/>
</dbReference>
<dbReference type="eggNOG" id="COG5009">
    <property type="taxonomic scope" value="Bacteria"/>
</dbReference>
<name>U7D739_9BACT</name>
<comment type="catalytic activity">
    <reaction evidence="18">
        <text>Preferential cleavage: (Ac)2-L-Lys-D-Ala-|-D-Ala. Also transpeptidation of peptidyl-alanyl moieties that are N-acyl substituents of D-alanine.</text>
        <dbReference type="EC" id="3.4.16.4"/>
    </reaction>
</comment>
<keyword evidence="10 22" id="KW-0812">Transmembrane</keyword>
<comment type="similarity">
    <text evidence="4">In the N-terminal section; belongs to the glycosyltransferase 51 family.</text>
</comment>
<feature type="region of interest" description="Disordered" evidence="21">
    <location>
        <begin position="717"/>
        <end position="754"/>
    </location>
</feature>
<keyword evidence="5" id="KW-1003">Cell membrane</keyword>
<dbReference type="InterPro" id="IPR023346">
    <property type="entry name" value="Lysozyme-like_dom_sf"/>
</dbReference>
<evidence type="ECO:0000256" key="7">
    <source>
        <dbReference type="ARBA" id="ARBA00022670"/>
    </source>
</evidence>
<proteinExistence type="inferred from homology"/>
<feature type="domain" description="Penicillin-binding protein transpeptidase" evidence="23">
    <location>
        <begin position="393"/>
        <end position="638"/>
    </location>
</feature>
<evidence type="ECO:0000313" key="25">
    <source>
        <dbReference type="EMBL" id="ERP31763.1"/>
    </source>
</evidence>
<evidence type="ECO:0000256" key="1">
    <source>
        <dbReference type="ARBA" id="ARBA00004236"/>
    </source>
</evidence>
<evidence type="ECO:0000256" key="4">
    <source>
        <dbReference type="ARBA" id="ARBA00007739"/>
    </source>
</evidence>
<evidence type="ECO:0000256" key="2">
    <source>
        <dbReference type="ARBA" id="ARBA00004752"/>
    </source>
</evidence>
<comment type="catalytic activity">
    <reaction evidence="19">
        <text>[GlcNAc-(1-&gt;4)-Mur2Ac(oyl-L-Ala-gamma-D-Glu-L-Lys-D-Ala-D-Ala)](n)-di-trans,octa-cis-undecaprenyl diphosphate + beta-D-GlcNAc-(1-&gt;4)-Mur2Ac(oyl-L-Ala-gamma-D-Glu-L-Lys-D-Ala-D-Ala)-di-trans,octa-cis-undecaprenyl diphosphate = [GlcNAc-(1-&gt;4)-Mur2Ac(oyl-L-Ala-gamma-D-Glu-L-Lys-D-Ala-D-Ala)](n+1)-di-trans,octa-cis-undecaprenyl diphosphate + di-trans,octa-cis-undecaprenyl diphosphate + H(+)</text>
        <dbReference type="Rhea" id="RHEA:23708"/>
        <dbReference type="Rhea" id="RHEA-COMP:9602"/>
        <dbReference type="Rhea" id="RHEA-COMP:9603"/>
        <dbReference type="ChEBI" id="CHEBI:15378"/>
        <dbReference type="ChEBI" id="CHEBI:58405"/>
        <dbReference type="ChEBI" id="CHEBI:60033"/>
        <dbReference type="ChEBI" id="CHEBI:78435"/>
        <dbReference type="EC" id="2.4.99.28"/>
    </reaction>
</comment>
<dbReference type="GO" id="GO:0008658">
    <property type="term" value="F:penicillin binding"/>
    <property type="evidence" value="ECO:0007669"/>
    <property type="project" value="InterPro"/>
</dbReference>